<evidence type="ECO:0000313" key="2">
    <source>
        <dbReference type="Proteomes" id="UP000092177"/>
    </source>
</evidence>
<dbReference type="Proteomes" id="UP000092177">
    <property type="component" value="Chromosome 5"/>
</dbReference>
<sequence>MVIEMENWNAVKAILKKPWIHLHPQTGGCLLPLGTHALLHLSQAPFRKLGDRREWATITPLVIQSYYEKGAWHVRRVPMFTEGYSRVTIPAAYIRIDIRVLRDFVPGVPEYDEIAARGAVINRGVSVFRKGDIATLDDFTMYPPCYIEVRCPRRTLEGVEAFQGVYPIHRSFVQLGLPPDPEPNSQHKL</sequence>
<organism evidence="1 2">
    <name type="scientific">Colletotrichum higginsianum (strain IMI 349063)</name>
    <name type="common">Crucifer anthracnose fungus</name>
    <dbReference type="NCBI Taxonomy" id="759273"/>
    <lineage>
        <taxon>Eukaryota</taxon>
        <taxon>Fungi</taxon>
        <taxon>Dikarya</taxon>
        <taxon>Ascomycota</taxon>
        <taxon>Pezizomycotina</taxon>
        <taxon>Sordariomycetes</taxon>
        <taxon>Hypocreomycetidae</taxon>
        <taxon>Glomerellales</taxon>
        <taxon>Glomerellaceae</taxon>
        <taxon>Colletotrichum</taxon>
        <taxon>Colletotrichum destructivum species complex</taxon>
    </lineage>
</organism>
<dbReference type="GeneID" id="28866558"/>
<evidence type="ECO:0000313" key="1">
    <source>
        <dbReference type="EMBL" id="OBR08711.1"/>
    </source>
</evidence>
<dbReference type="OrthoDB" id="4841717at2759"/>
<dbReference type="RefSeq" id="XP_018157229.1">
    <property type="nucleotide sequence ID" value="XM_018302451.1"/>
</dbReference>
<comment type="caution">
    <text evidence="1">The sequence shown here is derived from an EMBL/GenBank/DDBJ whole genome shotgun (WGS) entry which is preliminary data.</text>
</comment>
<keyword evidence="2" id="KW-1185">Reference proteome</keyword>
<protein>
    <submittedName>
        <fullName evidence="1">Uncharacterized protein</fullName>
    </submittedName>
</protein>
<reference evidence="2" key="1">
    <citation type="journal article" date="2017" name="BMC Genomics">
        <title>Gapless genome assembly of Colletotrichum higginsianum reveals chromosome structure and association of transposable elements with secondary metabolite gene clusters.</title>
        <authorList>
            <person name="Dallery J.-F."/>
            <person name="Lapalu N."/>
            <person name="Zampounis A."/>
            <person name="Pigne S."/>
            <person name="Luyten I."/>
            <person name="Amselem J."/>
            <person name="Wittenberg A.H.J."/>
            <person name="Zhou S."/>
            <person name="de Queiroz M.V."/>
            <person name="Robin G.P."/>
            <person name="Auger A."/>
            <person name="Hainaut M."/>
            <person name="Henrissat B."/>
            <person name="Kim K.-T."/>
            <person name="Lee Y.-H."/>
            <person name="Lespinet O."/>
            <person name="Schwartz D.C."/>
            <person name="Thon M.R."/>
            <person name="O'Connell R.J."/>
        </authorList>
    </citation>
    <scope>NUCLEOTIDE SEQUENCE [LARGE SCALE GENOMIC DNA]</scope>
    <source>
        <strain evidence="2">IMI 349063</strain>
    </source>
</reference>
<accession>A0A1B7Y9E3</accession>
<dbReference type="EMBL" id="LTAN01000005">
    <property type="protein sequence ID" value="OBR08711.1"/>
    <property type="molecule type" value="Genomic_DNA"/>
</dbReference>
<dbReference type="KEGG" id="chig:CH63R_07476"/>
<gene>
    <name evidence="1" type="ORF">CH63R_07476</name>
</gene>
<name>A0A1B7Y9E3_COLHI</name>
<dbReference type="VEuPathDB" id="FungiDB:CH63R_07476"/>
<dbReference type="AlphaFoldDB" id="A0A1B7Y9E3"/>
<proteinExistence type="predicted"/>